<comment type="subunit">
    <text evidence="15">Homotetramer.</text>
</comment>
<dbReference type="EC" id="2.7.1.11" evidence="15"/>
<dbReference type="InterPro" id="IPR035966">
    <property type="entry name" value="PKF_sf"/>
</dbReference>
<evidence type="ECO:0000256" key="7">
    <source>
        <dbReference type="ARBA" id="ARBA00022679"/>
    </source>
</evidence>
<feature type="binding site" evidence="15">
    <location>
        <position position="16"/>
    </location>
    <ligand>
        <name>ATP</name>
        <dbReference type="ChEBI" id="CHEBI:30616"/>
    </ligand>
</feature>
<keyword evidence="7 15" id="KW-0808">Transferase</keyword>
<comment type="pathway">
    <text evidence="4 15">Carbohydrate degradation; glycolysis; D-glyceraldehyde 3-phosphate and glycerone phosphate from D-glucose: step 3/4.</text>
</comment>
<dbReference type="UniPathway" id="UPA00109">
    <property type="reaction ID" value="UER00182"/>
</dbReference>
<feature type="binding site" description="in other chain" evidence="15">
    <location>
        <begin position="257"/>
        <end position="260"/>
    </location>
    <ligand>
        <name>substrate</name>
        <note>ligand shared between dimeric partners</note>
    </ligand>
</feature>
<dbReference type="GO" id="GO:0003872">
    <property type="term" value="F:6-phosphofructokinase activity"/>
    <property type="evidence" value="ECO:0007669"/>
    <property type="project" value="UniProtKB-UniRule"/>
</dbReference>
<comment type="caution">
    <text evidence="17">The sequence shown here is derived from an EMBL/GenBank/DDBJ whole genome shotgun (WGS) entry which is preliminary data.</text>
</comment>
<evidence type="ECO:0000256" key="13">
    <source>
        <dbReference type="ARBA" id="ARBA00023152"/>
    </source>
</evidence>
<keyword evidence="10 15" id="KW-0418">Kinase</keyword>
<dbReference type="GO" id="GO:0005945">
    <property type="term" value="C:6-phosphofructokinase complex"/>
    <property type="evidence" value="ECO:0007669"/>
    <property type="project" value="TreeGrafter"/>
</dbReference>
<accession>A0A8J6THN7</accession>
<dbReference type="SUPFAM" id="SSF53784">
    <property type="entry name" value="Phosphofructokinase"/>
    <property type="match status" value="1"/>
</dbReference>
<evidence type="ECO:0000256" key="3">
    <source>
        <dbReference type="ARBA" id="ARBA00004496"/>
    </source>
</evidence>
<evidence type="ECO:0000256" key="12">
    <source>
        <dbReference type="ARBA" id="ARBA00022842"/>
    </source>
</evidence>
<comment type="similarity">
    <text evidence="15">Belongs to the phosphofructokinase type A (PFKA) family. ATP-dependent PFK group I subfamily. Prokaryotic clade 'B1' sub-subfamily.</text>
</comment>
<dbReference type="GO" id="GO:0046872">
    <property type="term" value="F:metal ion binding"/>
    <property type="evidence" value="ECO:0007669"/>
    <property type="project" value="UniProtKB-KW"/>
</dbReference>
<sequence>MSKKKNYTLGVLTSGGDAPGMNACVRAIARTAFGESINIVGVMNGYEGLINGEFKRWKNARDVGGILRRGGTVLQAQRSERFREKNGQREAIRNMNEEGIDGLITIGGDGTLNGAHAIAKQGVKVVGIPASIDNDIWGTDMAIGVDTALNTITESVDKLRDTASSHTRAFLVETMGRNNGYLAVQAGIACGAEIVLCPEFPTTVENVAEIIEDAYRRGKNHAIIIVAEGATIRSTELAEQLDALDIGFKTRVTILGHIQRGGSPTAFDRLLAARLGIRAVQVLLEGQSDVMVGLRGRDITLAPLKDVVSNTRPVNLEFYNMVRNLAQ</sequence>
<evidence type="ECO:0000256" key="2">
    <source>
        <dbReference type="ARBA" id="ARBA00002659"/>
    </source>
</evidence>
<feature type="binding site" description="in other chain" evidence="15">
    <location>
        <position position="160"/>
    </location>
    <ligand>
        <name>ADP</name>
        <dbReference type="ChEBI" id="CHEBI:456216"/>
        <note>allosteric activator; ligand shared between dimeric partners</note>
    </ligand>
</feature>
<keyword evidence="12 15" id="KW-0460">Magnesium</keyword>
<comment type="subcellular location">
    <subcellularLocation>
        <location evidence="3 15">Cytoplasm</location>
    </subcellularLocation>
</comment>
<evidence type="ECO:0000256" key="4">
    <source>
        <dbReference type="ARBA" id="ARBA00004679"/>
    </source>
</evidence>
<dbReference type="NCBIfam" id="TIGR02482">
    <property type="entry name" value="PFKA_ATP"/>
    <property type="match status" value="1"/>
</dbReference>
<dbReference type="FunFam" id="3.40.50.460:FF:000002">
    <property type="entry name" value="ATP-dependent 6-phosphofructokinase"/>
    <property type="match status" value="1"/>
</dbReference>
<dbReference type="GO" id="GO:0016208">
    <property type="term" value="F:AMP binding"/>
    <property type="evidence" value="ECO:0007669"/>
    <property type="project" value="TreeGrafter"/>
</dbReference>
<feature type="binding site" evidence="15">
    <location>
        <begin position="108"/>
        <end position="111"/>
    </location>
    <ligand>
        <name>ATP</name>
        <dbReference type="ChEBI" id="CHEBI:30616"/>
    </ligand>
</feature>
<feature type="domain" description="Phosphofructokinase" evidence="16">
    <location>
        <begin position="9"/>
        <end position="283"/>
    </location>
</feature>
<dbReference type="PROSITE" id="PS00433">
    <property type="entry name" value="PHOSPHOFRUCTOKINASE"/>
    <property type="match status" value="1"/>
</dbReference>
<evidence type="ECO:0000259" key="16">
    <source>
        <dbReference type="Pfam" id="PF00365"/>
    </source>
</evidence>
<dbReference type="EMBL" id="JACNJN010000025">
    <property type="protein sequence ID" value="MBC8333762.1"/>
    <property type="molecule type" value="Genomic_DNA"/>
</dbReference>
<feature type="active site" description="Proton acceptor" evidence="15">
    <location>
        <position position="133"/>
    </location>
</feature>
<keyword evidence="5 15" id="KW-0963">Cytoplasm</keyword>
<evidence type="ECO:0000256" key="15">
    <source>
        <dbReference type="HAMAP-Rule" id="MF_00339"/>
    </source>
</evidence>
<feature type="binding site" description="in other chain" evidence="15">
    <location>
        <position position="217"/>
    </location>
    <ligand>
        <name>ADP</name>
        <dbReference type="ChEBI" id="CHEBI:456216"/>
        <note>allosteric activator; ligand shared between dimeric partners</note>
    </ligand>
</feature>
<dbReference type="PANTHER" id="PTHR13697:SF4">
    <property type="entry name" value="ATP-DEPENDENT 6-PHOSPHOFRUCTOKINASE"/>
    <property type="match status" value="1"/>
</dbReference>
<keyword evidence="8 15" id="KW-0479">Metal-binding</keyword>
<protein>
    <recommendedName>
        <fullName evidence="15">ATP-dependent 6-phosphofructokinase</fullName>
        <shortName evidence="15">ATP-PFK</shortName>
        <shortName evidence="15">Phosphofructokinase</shortName>
        <ecNumber evidence="15">2.7.1.11</ecNumber>
    </recommendedName>
    <alternativeName>
        <fullName evidence="15">Phosphohexokinase</fullName>
    </alternativeName>
</protein>
<comment type="catalytic activity">
    <reaction evidence="14 15">
        <text>beta-D-fructose 6-phosphate + ATP = beta-D-fructose 1,6-bisphosphate + ADP + H(+)</text>
        <dbReference type="Rhea" id="RHEA:16109"/>
        <dbReference type="ChEBI" id="CHEBI:15378"/>
        <dbReference type="ChEBI" id="CHEBI:30616"/>
        <dbReference type="ChEBI" id="CHEBI:32966"/>
        <dbReference type="ChEBI" id="CHEBI:57634"/>
        <dbReference type="ChEBI" id="CHEBI:456216"/>
        <dbReference type="EC" id="2.7.1.11"/>
    </reaction>
</comment>
<feature type="binding site" evidence="15">
    <location>
        <begin position="26"/>
        <end position="30"/>
    </location>
    <ligand>
        <name>ADP</name>
        <dbReference type="ChEBI" id="CHEBI:456216"/>
        <note>allosteric activator; ligand shared between dimeric partners</note>
    </ligand>
</feature>
<feature type="binding site" description="in other chain" evidence="15">
    <location>
        <begin position="131"/>
        <end position="133"/>
    </location>
    <ligand>
        <name>substrate</name>
        <note>ligand shared between dimeric partners</note>
    </ligand>
</feature>
<evidence type="ECO:0000256" key="1">
    <source>
        <dbReference type="ARBA" id="ARBA00001946"/>
    </source>
</evidence>
<feature type="binding site" description="in other chain" evidence="15">
    <location>
        <begin position="191"/>
        <end position="193"/>
    </location>
    <ligand>
        <name>ADP</name>
        <dbReference type="ChEBI" id="CHEBI:456216"/>
        <note>allosteric activator; ligand shared between dimeric partners</note>
    </ligand>
</feature>
<dbReference type="InterPro" id="IPR015912">
    <property type="entry name" value="Phosphofructokinase_CS"/>
</dbReference>
<dbReference type="Pfam" id="PF00365">
    <property type="entry name" value="PFK"/>
    <property type="match status" value="1"/>
</dbReference>
<comment type="caution">
    <text evidence="15">Lacks conserved residue(s) required for the propagation of feature annotation.</text>
</comment>
<feature type="binding site" evidence="15">
    <location>
        <position position="168"/>
    </location>
    <ligand>
        <name>substrate</name>
        <note>ligand shared between dimeric partners</note>
    </ligand>
</feature>
<feature type="binding site" evidence="15">
    <location>
        <begin position="78"/>
        <end position="79"/>
    </location>
    <ligand>
        <name>ATP</name>
        <dbReference type="ChEBI" id="CHEBI:30616"/>
    </ligand>
</feature>
<dbReference type="GO" id="GO:0070095">
    <property type="term" value="F:fructose-6-phosphate binding"/>
    <property type="evidence" value="ECO:0007669"/>
    <property type="project" value="TreeGrafter"/>
</dbReference>
<feature type="binding site" evidence="15">
    <location>
        <position position="251"/>
    </location>
    <ligand>
        <name>substrate</name>
        <note>ligand shared between dimeric partners</note>
    </ligand>
</feature>
<evidence type="ECO:0000256" key="11">
    <source>
        <dbReference type="ARBA" id="ARBA00022840"/>
    </source>
</evidence>
<dbReference type="HAMAP" id="MF_00339">
    <property type="entry name" value="Phosphofructokinase_I_B1"/>
    <property type="match status" value="1"/>
</dbReference>
<evidence type="ECO:0000256" key="10">
    <source>
        <dbReference type="ARBA" id="ARBA00022777"/>
    </source>
</evidence>
<dbReference type="InterPro" id="IPR012003">
    <property type="entry name" value="ATP_PFK_prok-type"/>
</dbReference>
<dbReference type="Gene3D" id="3.40.50.460">
    <property type="entry name" value="Phosphofructokinase domain"/>
    <property type="match status" value="1"/>
</dbReference>
<dbReference type="GO" id="GO:0005524">
    <property type="term" value="F:ATP binding"/>
    <property type="evidence" value="ECO:0007669"/>
    <property type="project" value="UniProtKB-UniRule"/>
</dbReference>
<keyword evidence="9 15" id="KW-0547">Nucleotide-binding</keyword>
<dbReference type="InterPro" id="IPR000023">
    <property type="entry name" value="Phosphofructokinase_dom"/>
</dbReference>
<dbReference type="GO" id="GO:0042802">
    <property type="term" value="F:identical protein binding"/>
    <property type="evidence" value="ECO:0007669"/>
    <property type="project" value="TreeGrafter"/>
</dbReference>
<dbReference type="PANTHER" id="PTHR13697">
    <property type="entry name" value="PHOSPHOFRUCTOKINASE"/>
    <property type="match status" value="1"/>
</dbReference>
<reference evidence="17 18" key="1">
    <citation type="submission" date="2020-08" db="EMBL/GenBank/DDBJ databases">
        <title>Bridging the membrane lipid divide: bacteria of the FCB group superphylum have the potential to synthesize archaeal ether lipids.</title>
        <authorList>
            <person name="Villanueva L."/>
            <person name="Von Meijenfeldt F.A.B."/>
            <person name="Westbye A.B."/>
            <person name="Yadav S."/>
            <person name="Hopmans E.C."/>
            <person name="Dutilh B.E."/>
            <person name="Sinninghe Damste J.S."/>
        </authorList>
    </citation>
    <scope>NUCLEOTIDE SEQUENCE [LARGE SCALE GENOMIC DNA]</scope>
    <source>
        <strain evidence="17">NIOZ-UU36</strain>
    </source>
</reference>
<dbReference type="Gene3D" id="3.40.50.450">
    <property type="match status" value="1"/>
</dbReference>
<evidence type="ECO:0000256" key="9">
    <source>
        <dbReference type="ARBA" id="ARBA00022741"/>
    </source>
</evidence>
<dbReference type="GO" id="GO:0006002">
    <property type="term" value="P:fructose 6-phosphate metabolic process"/>
    <property type="evidence" value="ECO:0007669"/>
    <property type="project" value="UniProtKB-UniRule"/>
</dbReference>
<organism evidence="17 18">
    <name type="scientific">Candidatus Desulfolinea nitratireducens</name>
    <dbReference type="NCBI Taxonomy" id="2841698"/>
    <lineage>
        <taxon>Bacteria</taxon>
        <taxon>Bacillati</taxon>
        <taxon>Chloroflexota</taxon>
        <taxon>Anaerolineae</taxon>
        <taxon>Anaerolineales</taxon>
        <taxon>Anaerolineales incertae sedis</taxon>
        <taxon>Candidatus Desulfolinea</taxon>
    </lineage>
</organism>
<proteinExistence type="inferred from homology"/>
<evidence type="ECO:0000313" key="18">
    <source>
        <dbReference type="Proteomes" id="UP000614469"/>
    </source>
</evidence>
<dbReference type="NCBIfam" id="NF002872">
    <property type="entry name" value="PRK03202.1"/>
    <property type="match status" value="1"/>
</dbReference>
<dbReference type="InterPro" id="IPR012828">
    <property type="entry name" value="PFKA_ATP_prok"/>
</dbReference>
<dbReference type="GO" id="GO:0061621">
    <property type="term" value="P:canonical glycolysis"/>
    <property type="evidence" value="ECO:0007669"/>
    <property type="project" value="TreeGrafter"/>
</dbReference>
<dbReference type="InterPro" id="IPR022953">
    <property type="entry name" value="ATP_PFK"/>
</dbReference>
<evidence type="ECO:0000256" key="5">
    <source>
        <dbReference type="ARBA" id="ARBA00022490"/>
    </source>
</evidence>
<evidence type="ECO:0000313" key="17">
    <source>
        <dbReference type="EMBL" id="MBC8333762.1"/>
    </source>
</evidence>
<dbReference type="Proteomes" id="UP000614469">
    <property type="component" value="Unassembled WGS sequence"/>
</dbReference>
<evidence type="ECO:0000256" key="8">
    <source>
        <dbReference type="ARBA" id="ARBA00022723"/>
    </source>
</evidence>
<feature type="binding site" description="in other chain" evidence="15">
    <location>
        <begin position="219"/>
        <end position="221"/>
    </location>
    <ligand>
        <name>ADP</name>
        <dbReference type="ChEBI" id="CHEBI:456216"/>
        <note>allosteric activator; ligand shared between dimeric partners</note>
    </ligand>
</feature>
<dbReference type="GO" id="GO:0030388">
    <property type="term" value="P:fructose 1,6-bisphosphate metabolic process"/>
    <property type="evidence" value="ECO:0007669"/>
    <property type="project" value="TreeGrafter"/>
</dbReference>
<gene>
    <name evidence="15 17" type="primary">pfkA</name>
    <name evidence="17" type="ORF">H8E29_00715</name>
</gene>
<dbReference type="GO" id="GO:0048029">
    <property type="term" value="F:monosaccharide binding"/>
    <property type="evidence" value="ECO:0007669"/>
    <property type="project" value="TreeGrafter"/>
</dbReference>
<dbReference type="PRINTS" id="PR00476">
    <property type="entry name" value="PHFRCTKINASE"/>
</dbReference>
<dbReference type="AlphaFoldDB" id="A0A8J6THN7"/>
<comment type="function">
    <text evidence="2 15">Catalyzes the phosphorylation of D-fructose 6-phosphate to fructose 1,6-bisphosphate by ATP, the first committing step of glycolysis.</text>
</comment>
<feature type="binding site" description="in other chain" evidence="15">
    <location>
        <begin position="175"/>
        <end position="177"/>
    </location>
    <ligand>
        <name>substrate</name>
        <note>ligand shared between dimeric partners</note>
    </ligand>
</feature>
<evidence type="ECO:0000256" key="14">
    <source>
        <dbReference type="ARBA" id="ARBA00048070"/>
    </source>
</evidence>
<feature type="binding site" evidence="15">
    <location>
        <position position="109"/>
    </location>
    <ligand>
        <name>Mg(2+)</name>
        <dbReference type="ChEBI" id="CHEBI:18420"/>
        <note>catalytic</note>
    </ligand>
</feature>
<name>A0A8J6THN7_9CHLR</name>
<comment type="cofactor">
    <cofactor evidence="1 15">
        <name>Mg(2+)</name>
        <dbReference type="ChEBI" id="CHEBI:18420"/>
    </cofactor>
</comment>
<keyword evidence="13 15" id="KW-0324">Glycolysis</keyword>
<evidence type="ECO:0000256" key="6">
    <source>
        <dbReference type="ARBA" id="ARBA00022533"/>
    </source>
</evidence>
<dbReference type="PIRSF" id="PIRSF000532">
    <property type="entry name" value="ATP_PFK_prok"/>
    <property type="match status" value="1"/>
</dbReference>
<feature type="binding site" description="in other chain" evidence="15">
    <location>
        <position position="228"/>
    </location>
    <ligand>
        <name>substrate</name>
        <note>ligand shared between dimeric partners</note>
    </ligand>
</feature>
<keyword evidence="6 15" id="KW-0021">Allosteric enzyme</keyword>
<comment type="activity regulation">
    <text evidence="15">Allosterically activated by ADP and other diphosphonucleosides, and allosterically inhibited by phosphoenolpyruvate.</text>
</comment>
<keyword evidence="11 15" id="KW-0067">ATP-binding</keyword>